<gene>
    <name evidence="3" type="primary">manA_7</name>
    <name evidence="3" type="ORF">GALL_518880</name>
</gene>
<organism evidence="3">
    <name type="scientific">mine drainage metagenome</name>
    <dbReference type="NCBI Taxonomy" id="410659"/>
    <lineage>
        <taxon>unclassified sequences</taxon>
        <taxon>metagenomes</taxon>
        <taxon>ecological metagenomes</taxon>
    </lineage>
</organism>
<evidence type="ECO:0000256" key="1">
    <source>
        <dbReference type="ARBA" id="ARBA00022723"/>
    </source>
</evidence>
<dbReference type="GO" id="GO:0004476">
    <property type="term" value="F:mannose-6-phosphate isomerase activity"/>
    <property type="evidence" value="ECO:0007669"/>
    <property type="project" value="UniProtKB-EC"/>
</dbReference>
<dbReference type="InterPro" id="IPR051804">
    <property type="entry name" value="Carb_Metab_Reg_Kinase/Isom"/>
</dbReference>
<keyword evidence="1" id="KW-0479">Metal-binding</keyword>
<evidence type="ECO:0000313" key="3">
    <source>
        <dbReference type="EMBL" id="OIQ66540.1"/>
    </source>
</evidence>
<dbReference type="Gene3D" id="2.60.120.10">
    <property type="entry name" value="Jelly Rolls"/>
    <property type="match status" value="2"/>
</dbReference>
<dbReference type="GO" id="GO:0046872">
    <property type="term" value="F:metal ion binding"/>
    <property type="evidence" value="ECO:0007669"/>
    <property type="project" value="UniProtKB-KW"/>
</dbReference>
<dbReference type="EMBL" id="MLJW01006529">
    <property type="protein sequence ID" value="OIQ66540.1"/>
    <property type="molecule type" value="Genomic_DNA"/>
</dbReference>
<dbReference type="CDD" id="cd07010">
    <property type="entry name" value="cupin_PMI_type_I_N_bac"/>
    <property type="match status" value="1"/>
</dbReference>
<proteinExistence type="predicted"/>
<dbReference type="SUPFAM" id="SSF51182">
    <property type="entry name" value="RmlC-like cupins"/>
    <property type="match status" value="1"/>
</dbReference>
<dbReference type="EC" id="5.3.1.8" evidence="3"/>
<keyword evidence="3" id="KW-0413">Isomerase</keyword>
<dbReference type="PANTHER" id="PTHR42742:SF3">
    <property type="entry name" value="FRUCTOKINASE"/>
    <property type="match status" value="1"/>
</dbReference>
<keyword evidence="2" id="KW-0862">Zinc</keyword>
<evidence type="ECO:0000256" key="2">
    <source>
        <dbReference type="ARBA" id="ARBA00022833"/>
    </source>
</evidence>
<sequence>MRPEEWIASTVTRFGAGEQGLSRLPDGSFLKDAISLDPLAWLGAEHFAAFGTSTELLVKLLDPDQRLPVHFHPNKSFSRQHLSLQHGKTEAWIVLETSPGARVGLGFNHQMTKSQVLALVESHDSAALLDSLNFLNVNQGDAILVPAGVPHVIESGIFVLELQEPTDLSVLLEWDGFAVDGEIDGHLGLGFETALDALNLSPLSSDYLATLVRSTDLRSNQASQLFTHAADGYFHANLVYEGSGSISPSFSVVLVLEGEGVLQTENSGSIAISRGDALVIPFASGRYEIGGARAISCRPPESKAAATAP</sequence>
<dbReference type="PANTHER" id="PTHR42742">
    <property type="entry name" value="TRANSCRIPTIONAL REPRESSOR MPRA"/>
    <property type="match status" value="1"/>
</dbReference>
<dbReference type="AlphaFoldDB" id="A0A1J5PG63"/>
<accession>A0A1J5PG63</accession>
<dbReference type="InterPro" id="IPR011051">
    <property type="entry name" value="RmlC_Cupin_sf"/>
</dbReference>
<protein>
    <submittedName>
        <fullName evidence="3">Mannose-6-phosphate isomerase ManA</fullName>
        <ecNumber evidence="3">5.3.1.8</ecNumber>
    </submittedName>
</protein>
<name>A0A1J5PG63_9ZZZZ</name>
<comment type="caution">
    <text evidence="3">The sequence shown here is derived from an EMBL/GenBank/DDBJ whole genome shotgun (WGS) entry which is preliminary data.</text>
</comment>
<dbReference type="InterPro" id="IPR014710">
    <property type="entry name" value="RmlC-like_jellyroll"/>
</dbReference>
<reference evidence="3" key="1">
    <citation type="submission" date="2016-10" db="EMBL/GenBank/DDBJ databases">
        <title>Sequence of Gallionella enrichment culture.</title>
        <authorList>
            <person name="Poehlein A."/>
            <person name="Muehling M."/>
            <person name="Daniel R."/>
        </authorList>
    </citation>
    <scope>NUCLEOTIDE SEQUENCE</scope>
</reference>